<reference evidence="3 5" key="2">
    <citation type="journal article" date="2013" name="Nature">
        <title>Insights into bilaterian evolution from three spiralian genomes.</title>
        <authorList>
            <person name="Simakov O."/>
            <person name="Marletaz F."/>
            <person name="Cho S.J."/>
            <person name="Edsinger-Gonzales E."/>
            <person name="Havlak P."/>
            <person name="Hellsten U."/>
            <person name="Kuo D.H."/>
            <person name="Larsson T."/>
            <person name="Lv J."/>
            <person name="Arendt D."/>
            <person name="Savage R."/>
            <person name="Osoegawa K."/>
            <person name="de Jong P."/>
            <person name="Grimwood J."/>
            <person name="Chapman J.A."/>
            <person name="Shapiro H."/>
            <person name="Aerts A."/>
            <person name="Otillar R.P."/>
            <person name="Terry A.Y."/>
            <person name="Boore J.L."/>
            <person name="Grigoriev I.V."/>
            <person name="Lindberg D.R."/>
            <person name="Seaver E.C."/>
            <person name="Weisblat D.A."/>
            <person name="Putnam N.H."/>
            <person name="Rokhsar D.S."/>
        </authorList>
    </citation>
    <scope>NUCLEOTIDE SEQUENCE</scope>
    <source>
        <strain evidence="3 5">I ESC-2004</strain>
    </source>
</reference>
<reference evidence="5" key="1">
    <citation type="submission" date="2012-12" db="EMBL/GenBank/DDBJ databases">
        <authorList>
            <person name="Hellsten U."/>
            <person name="Grimwood J."/>
            <person name="Chapman J.A."/>
            <person name="Shapiro H."/>
            <person name="Aerts A."/>
            <person name="Otillar R.P."/>
            <person name="Terry A.Y."/>
            <person name="Boore J.L."/>
            <person name="Simakov O."/>
            <person name="Marletaz F."/>
            <person name="Cho S.-J."/>
            <person name="Edsinger-Gonzales E."/>
            <person name="Havlak P."/>
            <person name="Kuo D.-H."/>
            <person name="Larsson T."/>
            <person name="Lv J."/>
            <person name="Arendt D."/>
            <person name="Savage R."/>
            <person name="Osoegawa K."/>
            <person name="de Jong P."/>
            <person name="Lindberg D.R."/>
            <person name="Seaver E.C."/>
            <person name="Weisblat D.A."/>
            <person name="Putnam N.H."/>
            <person name="Grigoriev I.V."/>
            <person name="Rokhsar D.S."/>
        </authorList>
    </citation>
    <scope>NUCLEOTIDE SEQUENCE</scope>
    <source>
        <strain evidence="5">I ESC-2004</strain>
    </source>
</reference>
<accession>R7T8X6</accession>
<evidence type="ECO:0008006" key="6">
    <source>
        <dbReference type="Google" id="ProtNLM"/>
    </source>
</evidence>
<proteinExistence type="predicted"/>
<sequence length="272" mass="31084">MVYTCGQYVGSLSLVCLGFWLISFQRILIFRVRHGHSDCRSFAVQTLTDPTLFQSAAVLERVRSDFEGHRIHEEYIANTNDSNILNKVVLENPYDINSRMDNMELTDDRPPTEVEQEDAHDITPEMDKMELTDARPATENQTTELSNSSAGCLEMNFSRERPFIHTALASYQGAGNTWLRHLIEVVTGFYTGSIYREKHLLTQFKGEMRDSGVIAVKTHNPGDTEKYRNFQRSILLYRSPENSIAADFNRQLTGKTGVLSKEAFEDVIKYCH</sequence>
<organism evidence="3">
    <name type="scientific">Capitella teleta</name>
    <name type="common">Polychaete worm</name>
    <dbReference type="NCBI Taxonomy" id="283909"/>
    <lineage>
        <taxon>Eukaryota</taxon>
        <taxon>Metazoa</taxon>
        <taxon>Spiralia</taxon>
        <taxon>Lophotrochozoa</taxon>
        <taxon>Annelida</taxon>
        <taxon>Polychaeta</taxon>
        <taxon>Sedentaria</taxon>
        <taxon>Scolecida</taxon>
        <taxon>Capitellidae</taxon>
        <taxon>Capitella</taxon>
    </lineage>
</organism>
<feature type="region of interest" description="Disordered" evidence="1">
    <location>
        <begin position="100"/>
        <end position="119"/>
    </location>
</feature>
<dbReference type="EMBL" id="KB311050">
    <property type="protein sequence ID" value="ELT90154.1"/>
    <property type="molecule type" value="Genomic_DNA"/>
</dbReference>
<evidence type="ECO:0000256" key="2">
    <source>
        <dbReference type="SAM" id="Phobius"/>
    </source>
</evidence>
<dbReference type="HOGENOM" id="CLU_1023951_0_0_1"/>
<keyword evidence="2" id="KW-0812">Transmembrane</keyword>
<feature type="transmembrane region" description="Helical" evidence="2">
    <location>
        <begin position="6"/>
        <end position="24"/>
    </location>
</feature>
<dbReference type="InterPro" id="IPR051589">
    <property type="entry name" value="Sialate-O-sulfotransferase"/>
</dbReference>
<keyword evidence="2" id="KW-1133">Transmembrane helix</keyword>
<name>R7T8X6_CAPTE</name>
<dbReference type="Proteomes" id="UP000014760">
    <property type="component" value="Unassembled WGS sequence"/>
</dbReference>
<evidence type="ECO:0000256" key="1">
    <source>
        <dbReference type="SAM" id="MobiDB-lite"/>
    </source>
</evidence>
<dbReference type="OrthoDB" id="5985073at2759"/>
<gene>
    <name evidence="3" type="ORF">CAPTEDRAFT_215418</name>
</gene>
<dbReference type="PANTHER" id="PTHR45964">
    <property type="entry name" value="WSCD FAMILY MEMBER CG9164"/>
    <property type="match status" value="1"/>
</dbReference>
<dbReference type="FunCoup" id="R7T8X6">
    <property type="interactions" value="2"/>
</dbReference>
<dbReference type="EMBL" id="AMQN01014547">
    <property type="status" value="NOT_ANNOTATED_CDS"/>
    <property type="molecule type" value="Genomic_DNA"/>
</dbReference>
<evidence type="ECO:0000313" key="4">
    <source>
        <dbReference type="EnsemblMetazoa" id="CapteP215418"/>
    </source>
</evidence>
<keyword evidence="2" id="KW-0472">Membrane</keyword>
<evidence type="ECO:0000313" key="3">
    <source>
        <dbReference type="EMBL" id="ELT90154.1"/>
    </source>
</evidence>
<evidence type="ECO:0000313" key="5">
    <source>
        <dbReference type="Proteomes" id="UP000014760"/>
    </source>
</evidence>
<protein>
    <recommendedName>
        <fullName evidence="6">Sulfotransferase domain-containing protein</fullName>
    </recommendedName>
</protein>
<keyword evidence="5" id="KW-1185">Reference proteome</keyword>
<reference evidence="4" key="3">
    <citation type="submission" date="2015-06" db="UniProtKB">
        <authorList>
            <consortium name="EnsemblMetazoa"/>
        </authorList>
    </citation>
    <scope>IDENTIFICATION</scope>
</reference>
<dbReference type="PANTHER" id="PTHR45964:SF5">
    <property type="entry name" value="WSCD FAMILY MEMBER CG9164"/>
    <property type="match status" value="1"/>
</dbReference>
<feature type="compositionally biased region" description="Basic and acidic residues" evidence="1">
    <location>
        <begin position="106"/>
        <end position="119"/>
    </location>
</feature>
<dbReference type="STRING" id="283909.R7T8X6"/>
<dbReference type="EnsemblMetazoa" id="CapteT215418">
    <property type="protein sequence ID" value="CapteP215418"/>
    <property type="gene ID" value="CapteG215418"/>
</dbReference>
<dbReference type="AlphaFoldDB" id="R7T8X6"/>